<dbReference type="PhylomeDB" id="Q89JX7"/>
<dbReference type="AlphaFoldDB" id="Q89JX7"/>
<dbReference type="EnsemblBacteria" id="BAC50407">
    <property type="protein sequence ID" value="BAC50407"/>
    <property type="gene ID" value="BAC50407"/>
</dbReference>
<dbReference type="Proteomes" id="UP000002526">
    <property type="component" value="Chromosome"/>
</dbReference>
<evidence type="ECO:0000313" key="2">
    <source>
        <dbReference type="Proteomes" id="UP000002526"/>
    </source>
</evidence>
<proteinExistence type="predicted"/>
<keyword evidence="2" id="KW-1185">Reference proteome</keyword>
<dbReference type="KEGG" id="bja:bll5142"/>
<dbReference type="PATRIC" id="fig|224911.5.peg.5222"/>
<protein>
    <submittedName>
        <fullName evidence="1">Bll5142 protein</fullName>
    </submittedName>
</protein>
<name>Q89JX7_BRADU</name>
<organism evidence="1 2">
    <name type="scientific">Bradyrhizobium diazoefficiens (strain JCM 10833 / BCRC 13528 / IAM 13628 / NBRC 14792 / USDA 110)</name>
    <dbReference type="NCBI Taxonomy" id="224911"/>
    <lineage>
        <taxon>Bacteria</taxon>
        <taxon>Pseudomonadati</taxon>
        <taxon>Pseudomonadota</taxon>
        <taxon>Alphaproteobacteria</taxon>
        <taxon>Hyphomicrobiales</taxon>
        <taxon>Nitrobacteraceae</taxon>
        <taxon>Bradyrhizobium</taxon>
    </lineage>
</organism>
<evidence type="ECO:0000313" key="1">
    <source>
        <dbReference type="EMBL" id="BAC50407.1"/>
    </source>
</evidence>
<sequence length="104" mass="11124">MRCDAERSQSLTSLPFANRVRGAVMVRQTTYVVQAFNAGKGGNLKADSPIVCKSESGALRTAERLALSKLGVVAFSSSGDAEMGDYDDEPTVFFRKGELPAGFD</sequence>
<dbReference type="eggNOG" id="ENOG5033BJV">
    <property type="taxonomic scope" value="Bacteria"/>
</dbReference>
<gene>
    <name evidence="1" type="ordered locus">bll5142</name>
</gene>
<accession>Q89JX7</accession>
<dbReference type="OrthoDB" id="7220707at2"/>
<dbReference type="InParanoid" id="Q89JX7"/>
<dbReference type="EMBL" id="BA000040">
    <property type="protein sequence ID" value="BAC50407.1"/>
    <property type="molecule type" value="Genomic_DNA"/>
</dbReference>
<dbReference type="STRING" id="224911.AAV28_23070"/>
<dbReference type="HOGENOM" id="CLU_172362_1_0_5"/>
<reference evidence="2" key="1">
    <citation type="journal article" date="2002" name="DNA Res.">
        <title>Complete genomic sequence of nitrogen-fixing symbiotic bacterium Bradyrhizobium japonicum USDA110.</title>
        <authorList>
            <person name="Kaneko T."/>
            <person name="Nakamura Y."/>
            <person name="Sato S."/>
            <person name="Minamisawa K."/>
            <person name="Uchiumi T."/>
            <person name="Sasamoto S."/>
            <person name="Watanabe A."/>
            <person name="Idesawa K."/>
            <person name="Iriguchi M."/>
            <person name="Kawashima K."/>
            <person name="Kohara M."/>
            <person name="Matsumoto M."/>
            <person name="Shimpo S."/>
            <person name="Tsuruoka H."/>
            <person name="Wada T."/>
            <person name="Yamada M."/>
            <person name="Tabata S."/>
        </authorList>
    </citation>
    <scope>NUCLEOTIDE SEQUENCE [LARGE SCALE GENOMIC DNA]</scope>
    <source>
        <strain evidence="2">JCM 10833 / BCRC 13528 / IAM 13628 / NBRC 14792 / USDA 110</strain>
    </source>
</reference>